<dbReference type="GeneID" id="36347757"/>
<protein>
    <submittedName>
        <fullName evidence="1">Uncharacterized protein</fullName>
    </submittedName>
</protein>
<proteinExistence type="predicted"/>
<comment type="caution">
    <text evidence="1">The sequence shown here is derived from an EMBL/GenBank/DDBJ whole genome shotgun (WGS) entry which is preliminary data.</text>
</comment>
<evidence type="ECO:0000313" key="2">
    <source>
        <dbReference type="Proteomes" id="UP000054821"/>
    </source>
</evidence>
<dbReference type="EMBL" id="JPDN02000033">
    <property type="protein sequence ID" value="PON22999.1"/>
    <property type="molecule type" value="Genomic_DNA"/>
</dbReference>
<evidence type="ECO:0000313" key="1">
    <source>
        <dbReference type="EMBL" id="PON22999.1"/>
    </source>
</evidence>
<organism evidence="1 2">
    <name type="scientific">Trichoderma gamsii</name>
    <dbReference type="NCBI Taxonomy" id="398673"/>
    <lineage>
        <taxon>Eukaryota</taxon>
        <taxon>Fungi</taxon>
        <taxon>Dikarya</taxon>
        <taxon>Ascomycota</taxon>
        <taxon>Pezizomycotina</taxon>
        <taxon>Sordariomycetes</taxon>
        <taxon>Hypocreomycetidae</taxon>
        <taxon>Hypocreales</taxon>
        <taxon>Hypocreaceae</taxon>
        <taxon>Trichoderma</taxon>
    </lineage>
</organism>
<name>A0A2P4ZFD6_9HYPO</name>
<dbReference type="Proteomes" id="UP000054821">
    <property type="component" value="Unassembled WGS sequence"/>
</dbReference>
<reference evidence="1 2" key="1">
    <citation type="journal article" date="2016" name="Genome Announc.">
        <title>Draft Whole-Genome Sequence of Trichoderma gamsii T6085, a Promising Biocontrol Agent of Fusarium Head Blight on Wheat.</title>
        <authorList>
            <person name="Baroncelli R."/>
            <person name="Zapparata A."/>
            <person name="Piaggeschi G."/>
            <person name="Sarrocco S."/>
            <person name="Vannacci G."/>
        </authorList>
    </citation>
    <scope>NUCLEOTIDE SEQUENCE [LARGE SCALE GENOMIC DNA]</scope>
    <source>
        <strain evidence="1 2">T6085</strain>
    </source>
</reference>
<accession>A0A2P4ZFD6</accession>
<gene>
    <name evidence="1" type="ORF">TGAM01_v208254</name>
</gene>
<keyword evidence="2" id="KW-1185">Reference proteome</keyword>
<dbReference type="RefSeq" id="XP_024404994.1">
    <property type="nucleotide sequence ID" value="XM_024550287.1"/>
</dbReference>
<dbReference type="AlphaFoldDB" id="A0A2P4ZFD6"/>
<sequence>MVMLISTAKEHWLLDNIQLVNCTAGHFPTKCPAFRPRGLAENARLRPALFRRTVPSQWPIIVKAMVTRIYHRSQLSARAINGQALNNAWGDMNSQERSRSRVK</sequence>